<keyword evidence="2" id="KW-0813">Transport</keyword>
<dbReference type="RefSeq" id="WP_281094165.1">
    <property type="nucleotide sequence ID" value="NZ_JARYZI010000005.1"/>
</dbReference>
<evidence type="ECO:0008006" key="7">
    <source>
        <dbReference type="Google" id="ProtNLM"/>
    </source>
</evidence>
<dbReference type="PROSITE" id="PS51257">
    <property type="entry name" value="PROKAR_LIPOPROTEIN"/>
    <property type="match status" value="1"/>
</dbReference>
<name>A0ABT6ND20_9FIRM</name>
<comment type="similarity">
    <text evidence="1">Belongs to the bacterial solute-binding protein 1 family.</text>
</comment>
<evidence type="ECO:0000256" key="2">
    <source>
        <dbReference type="ARBA" id="ARBA00022448"/>
    </source>
</evidence>
<dbReference type="SUPFAM" id="SSF53850">
    <property type="entry name" value="Periplasmic binding protein-like II"/>
    <property type="match status" value="1"/>
</dbReference>
<protein>
    <recommendedName>
        <fullName evidence="7">Sugar ABC transporter substrate-binding protein</fullName>
    </recommendedName>
</protein>
<accession>A0ABT6ND20</accession>
<keyword evidence="6" id="KW-1185">Reference proteome</keyword>
<evidence type="ECO:0000313" key="6">
    <source>
        <dbReference type="Proteomes" id="UP001158045"/>
    </source>
</evidence>
<dbReference type="PANTHER" id="PTHR30061:SF50">
    <property type="entry name" value="MALTOSE_MALTODEXTRIN-BINDING PERIPLASMIC PROTEIN"/>
    <property type="match status" value="1"/>
</dbReference>
<dbReference type="EMBL" id="JARYZI010000005">
    <property type="protein sequence ID" value="MDH8678323.1"/>
    <property type="molecule type" value="Genomic_DNA"/>
</dbReference>
<reference evidence="5 6" key="1">
    <citation type="submission" date="2023-04" db="EMBL/GenBank/DDBJ databases">
        <title>Fusibacter bizertensis strain WBS, isolated from littoral bottom sediments of the Arctic seas - biochemical and genomic analysis.</title>
        <authorList>
            <person name="Brioukhanov A.L."/>
        </authorList>
    </citation>
    <scope>NUCLEOTIDE SEQUENCE [LARGE SCALE GENOMIC DNA]</scope>
    <source>
        <strain evidence="5 6">WBS</strain>
    </source>
</reference>
<proteinExistence type="inferred from homology"/>
<evidence type="ECO:0000256" key="4">
    <source>
        <dbReference type="SAM" id="SignalP"/>
    </source>
</evidence>
<keyword evidence="3 4" id="KW-0732">Signal</keyword>
<evidence type="ECO:0000256" key="1">
    <source>
        <dbReference type="ARBA" id="ARBA00008520"/>
    </source>
</evidence>
<evidence type="ECO:0000256" key="3">
    <source>
        <dbReference type="ARBA" id="ARBA00022729"/>
    </source>
</evidence>
<feature type="chain" id="PRO_5045958428" description="Sugar ABC transporter substrate-binding protein" evidence="4">
    <location>
        <begin position="20"/>
        <end position="448"/>
    </location>
</feature>
<gene>
    <name evidence="5" type="ORF">QE109_09200</name>
</gene>
<dbReference type="PANTHER" id="PTHR30061">
    <property type="entry name" value="MALTOSE-BINDING PERIPLASMIC PROTEIN"/>
    <property type="match status" value="1"/>
</dbReference>
<evidence type="ECO:0000313" key="5">
    <source>
        <dbReference type="EMBL" id="MDH8678323.1"/>
    </source>
</evidence>
<dbReference type="Proteomes" id="UP001158045">
    <property type="component" value="Unassembled WGS sequence"/>
</dbReference>
<comment type="caution">
    <text evidence="5">The sequence shown here is derived from an EMBL/GenBank/DDBJ whole genome shotgun (WGS) entry which is preliminary data.</text>
</comment>
<sequence length="448" mass="48290">MKKLVSLLLVMVMMFSLVACGSKEEVVEETTAAAATTEATTEAVQTLDGSISVQVETSWLEYYQAVADRVKAENPNATIDFIEVASFDHLDTIDKTDISNSDVADVFALPADRIYGLAQNQVLATIDAQSMAAKVGGFADYDAGLGGNFNIDGDYLAFPMNIETLINFANTANAAAAGIDLTQPIEFTTLNPEDMLVPVFDAWFGVSLANSASIEMLGMNDDGSLYSDLTEDWANLPADKQAVFTALFNYWQAHDQAGTSLWDSNAAWGYMDSAFTTGGQTSIRLEGPWSTGSLSNLAGEGKDLAILPINQVTLNGKPLAHWKGGWGLGVNARIEGDDAKMMLAQRFIEEVVNPEYAVDFFKATGKILENVDPSVYASSDLSDADKAVVAAVIESYQDAPARPLFTEWGSVWDTWKNGLLSWAAVKPANVEAAYAEVQASFKAMMLNF</sequence>
<organism evidence="5 6">
    <name type="scientific">Fusibacter bizertensis</name>
    <dbReference type="NCBI Taxonomy" id="1488331"/>
    <lineage>
        <taxon>Bacteria</taxon>
        <taxon>Bacillati</taxon>
        <taxon>Bacillota</taxon>
        <taxon>Clostridia</taxon>
        <taxon>Eubacteriales</taxon>
        <taxon>Eubacteriales Family XII. Incertae Sedis</taxon>
        <taxon>Fusibacter</taxon>
    </lineage>
</organism>
<feature type="signal peptide" evidence="4">
    <location>
        <begin position="1"/>
        <end position="19"/>
    </location>
</feature>
<dbReference type="Gene3D" id="3.40.190.10">
    <property type="entry name" value="Periplasmic binding protein-like II"/>
    <property type="match status" value="2"/>
</dbReference>